<dbReference type="CDD" id="cd12915">
    <property type="entry name" value="PDC2_DGC_like"/>
    <property type="match status" value="1"/>
</dbReference>
<protein>
    <recommendedName>
        <fullName evidence="2">histidine kinase</fullName>
        <ecNumber evidence="2">2.7.13.3</ecNumber>
    </recommendedName>
</protein>
<gene>
    <name evidence="10" type="ORF">RPMA_21715</name>
</gene>
<evidence type="ECO:0000256" key="3">
    <source>
        <dbReference type="ARBA" id="ARBA00022553"/>
    </source>
</evidence>
<keyword evidence="11" id="KW-1185">Reference proteome</keyword>
<feature type="transmembrane region" description="Helical" evidence="8">
    <location>
        <begin position="276"/>
        <end position="295"/>
    </location>
</feature>
<feature type="transmembrane region" description="Helical" evidence="8">
    <location>
        <begin position="12"/>
        <end position="33"/>
    </location>
</feature>
<keyword evidence="5" id="KW-0547">Nucleotide-binding</keyword>
<proteinExistence type="predicted"/>
<evidence type="ECO:0000256" key="7">
    <source>
        <dbReference type="ARBA" id="ARBA00022840"/>
    </source>
</evidence>
<evidence type="ECO:0000256" key="6">
    <source>
        <dbReference type="ARBA" id="ARBA00022777"/>
    </source>
</evidence>
<sequence>MRKLSLPVRLALLVAGSTLPLIIFVSVVIYRGYEKDREDAATRVLETARSLRIVLDAEMRRITGSLSVLSLTNSLRSGDFERFRRVADGFLEQYPPGGALLIADRDGKQLFSTAMKDLSQAPPRNNMDVVRKVFETGKPVFSNLFLGSVINKQILTVEVPAIVDGQVVYNISFAPPMAMFQTMLEKQRPNDDWTIAIFDADGINFARAPNPEETIGKRASPTLFAQMSKASEANFETISLEGVPLITAVARSSTSGWMVASGIATSSLISPLWRNLAITISVGILLMLVGVAFALRMANAIARGETLQALLVEELNHRVKNTLAVLQAIASQTFRSATKSEREAFDGRLGALSRAHDLLSHEKWVGAGVHDVVNRVLEPYSVLGTSRISINGPKVPLSPPRAVMMSMILHEIATNAAKYGALSNDTGRISIDWHLQPDAAEQKLQMSWVESGGPRVSAPTRRGFGSKLIERGARDQLGGSATADFLPTGVVYSIECSLP</sequence>
<dbReference type="Proteomes" id="UP000682843">
    <property type="component" value="Chromosome"/>
</dbReference>
<dbReference type="InterPro" id="IPR011102">
    <property type="entry name" value="Sig_transdc_His_kinase_HWE"/>
</dbReference>
<dbReference type="Pfam" id="PF07536">
    <property type="entry name" value="HWE_HK"/>
    <property type="match status" value="1"/>
</dbReference>
<accession>A0ABX8AD16</accession>
<evidence type="ECO:0000256" key="2">
    <source>
        <dbReference type="ARBA" id="ARBA00012438"/>
    </source>
</evidence>
<evidence type="ECO:0000256" key="4">
    <source>
        <dbReference type="ARBA" id="ARBA00022679"/>
    </source>
</evidence>
<dbReference type="EMBL" id="CP036498">
    <property type="protein sequence ID" value="QUS41167.1"/>
    <property type="molecule type" value="Genomic_DNA"/>
</dbReference>
<evidence type="ECO:0000256" key="8">
    <source>
        <dbReference type="SAM" id="Phobius"/>
    </source>
</evidence>
<dbReference type="GO" id="GO:0016301">
    <property type="term" value="F:kinase activity"/>
    <property type="evidence" value="ECO:0007669"/>
    <property type="project" value="UniProtKB-KW"/>
</dbReference>
<keyword evidence="4" id="KW-0808">Transferase</keyword>
<dbReference type="PANTHER" id="PTHR41523:SF7">
    <property type="entry name" value="HISTIDINE KINASE"/>
    <property type="match status" value="1"/>
</dbReference>
<dbReference type="RefSeq" id="WP_211909772.1">
    <property type="nucleotide sequence ID" value="NZ_CP036498.1"/>
</dbReference>
<evidence type="ECO:0000256" key="5">
    <source>
        <dbReference type="ARBA" id="ARBA00022741"/>
    </source>
</evidence>
<dbReference type="EC" id="2.7.13.3" evidence="2"/>
<feature type="domain" description="Signal transduction histidine kinase HWE region" evidence="9">
    <location>
        <begin position="314"/>
        <end position="394"/>
    </location>
</feature>
<keyword evidence="8" id="KW-1133">Transmembrane helix</keyword>
<dbReference type="InterPro" id="IPR036890">
    <property type="entry name" value="HATPase_C_sf"/>
</dbReference>
<keyword evidence="6 10" id="KW-0418">Kinase</keyword>
<organism evidence="10 11">
    <name type="scientific">Tardiphaga alba</name>
    <dbReference type="NCBI Taxonomy" id="340268"/>
    <lineage>
        <taxon>Bacteria</taxon>
        <taxon>Pseudomonadati</taxon>
        <taxon>Pseudomonadota</taxon>
        <taxon>Alphaproteobacteria</taxon>
        <taxon>Hyphomicrobiales</taxon>
        <taxon>Nitrobacteraceae</taxon>
        <taxon>Tardiphaga</taxon>
    </lineage>
</organism>
<evidence type="ECO:0000259" key="9">
    <source>
        <dbReference type="SMART" id="SM00911"/>
    </source>
</evidence>
<reference evidence="10 11" key="1">
    <citation type="submission" date="2019-02" db="EMBL/GenBank/DDBJ databases">
        <title>Emended description of the genus Rhodopseudomonas and description of Rhodopseudomonas albus sp. nov., a non-phototrophic, heavy-metal-tolerant bacterium isolated from garden soil.</title>
        <authorList>
            <person name="Bao Z."/>
            <person name="Cao W.W."/>
            <person name="Sato Y."/>
            <person name="Nishizawa T."/>
            <person name="Zhao J."/>
            <person name="Guo Y."/>
            <person name="Ohta H."/>
        </authorList>
    </citation>
    <scope>NUCLEOTIDE SEQUENCE [LARGE SCALE GENOMIC DNA]</scope>
    <source>
        <strain evidence="10 11">SK50-23</strain>
    </source>
</reference>
<dbReference type="SMART" id="SM00911">
    <property type="entry name" value="HWE_HK"/>
    <property type="match status" value="1"/>
</dbReference>
<evidence type="ECO:0000313" key="10">
    <source>
        <dbReference type="EMBL" id="QUS41167.1"/>
    </source>
</evidence>
<evidence type="ECO:0000313" key="11">
    <source>
        <dbReference type="Proteomes" id="UP000682843"/>
    </source>
</evidence>
<keyword evidence="7" id="KW-0067">ATP-binding</keyword>
<keyword evidence="8" id="KW-0812">Transmembrane</keyword>
<comment type="catalytic activity">
    <reaction evidence="1">
        <text>ATP + protein L-histidine = ADP + protein N-phospho-L-histidine.</text>
        <dbReference type="EC" id="2.7.13.3"/>
    </reaction>
</comment>
<dbReference type="CDD" id="cd18773">
    <property type="entry name" value="PDC1_HK_sensor"/>
    <property type="match status" value="1"/>
</dbReference>
<dbReference type="PANTHER" id="PTHR41523">
    <property type="entry name" value="TWO-COMPONENT SYSTEM SENSOR PROTEIN"/>
    <property type="match status" value="1"/>
</dbReference>
<dbReference type="Gene3D" id="3.30.565.10">
    <property type="entry name" value="Histidine kinase-like ATPase, C-terminal domain"/>
    <property type="match status" value="1"/>
</dbReference>
<evidence type="ECO:0000256" key="1">
    <source>
        <dbReference type="ARBA" id="ARBA00000085"/>
    </source>
</evidence>
<name>A0ABX8AD16_9BRAD</name>
<keyword evidence="8" id="KW-0472">Membrane</keyword>
<keyword evidence="3" id="KW-0597">Phosphoprotein</keyword>
<dbReference type="Gene3D" id="3.30.450.20">
    <property type="entry name" value="PAS domain"/>
    <property type="match status" value="2"/>
</dbReference>